<keyword evidence="2" id="KW-1185">Reference proteome</keyword>
<evidence type="ECO:0000313" key="2">
    <source>
        <dbReference type="Proteomes" id="UP000467236"/>
    </source>
</evidence>
<dbReference type="RefSeq" id="WP_232065394.1">
    <property type="nucleotide sequence ID" value="NZ_AP022575.1"/>
</dbReference>
<gene>
    <name evidence="1" type="ORF">MSHI_00390</name>
</gene>
<dbReference type="Pfam" id="PF02810">
    <property type="entry name" value="SEC-C"/>
    <property type="match status" value="1"/>
</dbReference>
<dbReference type="InterPro" id="IPR004027">
    <property type="entry name" value="SEC_C_motif"/>
</dbReference>
<sequence>MTAALDATQTLAKILADHGPLDEDDITARLREGGVVDPDTVLDQVLDETDCPARQLVDDRWVWLPALLAGRVFTHRLGADEAAHDLLTVTPDLDPITALCEHEQYQRLADGSDARIALAGLDRELLERRGIPAELVGLAGALVLAPGTLAALGAADGDLVGVRLTEQGLVVERVTERSLGDGAPVAARLAATLDPDEPVYFDAAVWTACVEEPALFTQPLPPLCDIVDDHGLAHRGQWLAAGGFNFTAWDFDRGCAALAERYDLDFDDAVALYTLVRLYDKMSLLPLAAAAVDESPTAALAAAAERVAASEIDRFADLVAELAAKLSDPALAELLLAETIGVDRTGAAALGMFAELLEPKVPRAARVAFRWLHAVALERLGDIDAAERELLAAEAMDVDWPPVLLDLARIASDRGDVERGLALLRRAGAEPDHPLVELLQRFRPEPRRELGRNQPCWCGSGRKYKKCHLGHETLPLSTRAGWLYAKAGQHALLTGWQELLVAVGYARCRHTDDDPDELSAALADPLLIDAVLFEGGAFAEFLQIRGSLLPDDERLLAEQWLLVERSVFEVEQVEPGHGVTVRDVRTGDVHRVRERAASRQLRPGQLVCARVVPAGDVMLFFGGLEPVALHERDALIDLLDTEPDPVTLVAYLSRRFAPPALANTEGDPLAICEATVGISDPTGIEAALDDAYDRDGDDPPRWFEHITTDGMQRIRATLVLDGDTLRVAANSEKRMDRVLATLARLDPAMSVLDDSRRPMHHPRELAELARQLPTTDEDALDPDDPALAAALDEFVREYETKWLDQPIPALDGHTPRQAADDPTRRGDLIKLLDSFPADAAHRGTMDVDRLRAALGLR</sequence>
<accession>A0A7I7MKR8</accession>
<dbReference type="AlphaFoldDB" id="A0A7I7MKR8"/>
<protein>
    <recommendedName>
        <fullName evidence="3">SEC-C motif-containing protein</fullName>
    </recommendedName>
</protein>
<dbReference type="Gene3D" id="3.10.450.50">
    <property type="match status" value="1"/>
</dbReference>
<proteinExistence type="predicted"/>
<dbReference type="Proteomes" id="UP000467236">
    <property type="component" value="Chromosome"/>
</dbReference>
<dbReference type="Gene3D" id="1.25.40.10">
    <property type="entry name" value="Tetratricopeptide repeat domain"/>
    <property type="match status" value="1"/>
</dbReference>
<dbReference type="InterPro" id="IPR011990">
    <property type="entry name" value="TPR-like_helical_dom_sf"/>
</dbReference>
<evidence type="ECO:0008006" key="3">
    <source>
        <dbReference type="Google" id="ProtNLM"/>
    </source>
</evidence>
<evidence type="ECO:0000313" key="1">
    <source>
        <dbReference type="EMBL" id="BBX72133.1"/>
    </source>
</evidence>
<organism evidence="1 2">
    <name type="scientific">Mycobacterium shinjukuense</name>
    <dbReference type="NCBI Taxonomy" id="398694"/>
    <lineage>
        <taxon>Bacteria</taxon>
        <taxon>Bacillati</taxon>
        <taxon>Actinomycetota</taxon>
        <taxon>Actinomycetes</taxon>
        <taxon>Mycobacteriales</taxon>
        <taxon>Mycobacteriaceae</taxon>
        <taxon>Mycobacterium</taxon>
    </lineage>
</organism>
<dbReference type="EMBL" id="AP022575">
    <property type="protein sequence ID" value="BBX72133.1"/>
    <property type="molecule type" value="Genomic_DNA"/>
</dbReference>
<dbReference type="SUPFAM" id="SSF103642">
    <property type="entry name" value="Sec-C motif"/>
    <property type="match status" value="1"/>
</dbReference>
<name>A0A7I7MKR8_9MYCO</name>
<dbReference type="KEGG" id="mshj:MSHI_00390"/>
<reference evidence="1 2" key="1">
    <citation type="journal article" date="2019" name="Emerg. Microbes Infect.">
        <title>Comprehensive subspecies identification of 175 nontuberculous mycobacteria species based on 7547 genomic profiles.</title>
        <authorList>
            <person name="Matsumoto Y."/>
            <person name="Kinjo T."/>
            <person name="Motooka D."/>
            <person name="Nabeya D."/>
            <person name="Jung N."/>
            <person name="Uechi K."/>
            <person name="Horii T."/>
            <person name="Iida T."/>
            <person name="Fujita J."/>
            <person name="Nakamura S."/>
        </authorList>
    </citation>
    <scope>NUCLEOTIDE SEQUENCE [LARGE SCALE GENOMIC DNA]</scope>
    <source>
        <strain evidence="1 2">JCM 14233</strain>
    </source>
</reference>